<name>Z9JNQ0_9GAMM</name>
<evidence type="ECO:0000313" key="2">
    <source>
        <dbReference type="Proteomes" id="UP000020406"/>
    </source>
</evidence>
<reference evidence="1 2" key="1">
    <citation type="journal article" date="2014" name="Genome Announc.">
        <title>Draft Genome Sequence of Xylella fastidiosa Pear Leaf Scorch Strain in Taiwan.</title>
        <authorList>
            <person name="Su C.C."/>
            <person name="Deng W.L."/>
            <person name="Jan F.J."/>
            <person name="Chang C.J."/>
            <person name="Huang H."/>
            <person name="Chen J."/>
        </authorList>
    </citation>
    <scope>NUCLEOTIDE SEQUENCE [LARGE SCALE GENOMIC DNA]</scope>
    <source>
        <strain evidence="1 2">PLS229</strain>
    </source>
</reference>
<sequence length="46" mass="4872">MQLLHQCIGLKQIAQQQHEAVIAVCLYITSNAGPSFHSAANAGPNP</sequence>
<dbReference type="EMBL" id="JDSQ01000001">
    <property type="protein sequence ID" value="EWS79431.1"/>
    <property type="molecule type" value="Genomic_DNA"/>
</dbReference>
<accession>Z9JNQ0</accession>
<evidence type="ECO:0000313" key="1">
    <source>
        <dbReference type="EMBL" id="EWS79431.1"/>
    </source>
</evidence>
<dbReference type="PATRIC" id="fig|1444770.3.peg.75"/>
<proteinExistence type="predicted"/>
<dbReference type="Proteomes" id="UP000020406">
    <property type="component" value="Unassembled WGS sequence"/>
</dbReference>
<gene>
    <name evidence="1" type="ORF">AF72_00330</name>
</gene>
<organism evidence="1 2">
    <name type="scientific">Xylella taiwanensis</name>
    <dbReference type="NCBI Taxonomy" id="1444770"/>
    <lineage>
        <taxon>Bacteria</taxon>
        <taxon>Pseudomonadati</taxon>
        <taxon>Pseudomonadota</taxon>
        <taxon>Gammaproteobacteria</taxon>
        <taxon>Lysobacterales</taxon>
        <taxon>Lysobacteraceae</taxon>
        <taxon>Xylella</taxon>
    </lineage>
</organism>
<protein>
    <submittedName>
        <fullName evidence="1">Uncharacterized protein</fullName>
    </submittedName>
</protein>
<comment type="caution">
    <text evidence="1">The sequence shown here is derived from an EMBL/GenBank/DDBJ whole genome shotgun (WGS) entry which is preliminary data.</text>
</comment>
<dbReference type="AlphaFoldDB" id="Z9JNQ0"/>